<organism evidence="1 2">
    <name type="scientific">Nitrosospira multiformis (strain ATCC 25196 / NCIMB 11849 / C 71)</name>
    <dbReference type="NCBI Taxonomy" id="323848"/>
    <lineage>
        <taxon>Bacteria</taxon>
        <taxon>Pseudomonadati</taxon>
        <taxon>Pseudomonadota</taxon>
        <taxon>Betaproteobacteria</taxon>
        <taxon>Nitrosomonadales</taxon>
        <taxon>Nitrosomonadaceae</taxon>
        <taxon>Nitrosospira</taxon>
    </lineage>
</organism>
<protein>
    <submittedName>
        <fullName evidence="1">Uncharacterized protein</fullName>
    </submittedName>
</protein>
<dbReference type="RefSeq" id="WP_041353376.1">
    <property type="nucleotide sequence ID" value="NC_007617.1"/>
</dbReference>
<dbReference type="Proteomes" id="UP000236751">
    <property type="component" value="Unassembled WGS sequence"/>
</dbReference>
<dbReference type="EMBL" id="FNVK01000043">
    <property type="protein sequence ID" value="SEG18246.1"/>
    <property type="molecule type" value="Genomic_DNA"/>
</dbReference>
<sequence length="217" mass="24142">MENTSEDTFDNTKRTLIRRRLFQIGVETLEGDGWTVERIPKIGKGSVRRITKGKKSYITSIRTTQDTWIAFPPEGNKQWTTLSDVDKVIVISVDPDNSELARVHMIEGDDLRERFDRAFAARRAAGYSLPMGQGIWLPLYEPDAENPVTHVGGGAGIGTEIARVPLEQVQVSDKQLTASKINELNADDETLTISEAKRRLAMTFGVDPSNIKITVEG</sequence>
<dbReference type="AlphaFoldDB" id="A0A1H5Y3Z2"/>
<evidence type="ECO:0000313" key="2">
    <source>
        <dbReference type="Proteomes" id="UP000236751"/>
    </source>
</evidence>
<name>A0A1H5Y3Z2_NITMU</name>
<proteinExistence type="predicted"/>
<accession>A0A1H5Y3Z2</accession>
<gene>
    <name evidence="1" type="ORF">SAMN05216403_14312</name>
</gene>
<evidence type="ECO:0000313" key="1">
    <source>
        <dbReference type="EMBL" id="SEG18246.1"/>
    </source>
</evidence>
<reference evidence="1 2" key="1">
    <citation type="submission" date="2016-10" db="EMBL/GenBank/DDBJ databases">
        <authorList>
            <person name="de Groot N.N."/>
        </authorList>
    </citation>
    <scope>NUCLEOTIDE SEQUENCE [LARGE SCALE GENOMIC DNA]</scope>
    <source>
        <strain evidence="1 2">Nl13</strain>
    </source>
</reference>